<evidence type="ECO:0000313" key="2">
    <source>
        <dbReference type="EMBL" id="ADI73032.1"/>
    </source>
</evidence>
<feature type="region of interest" description="Disordered" evidence="1">
    <location>
        <begin position="147"/>
        <end position="166"/>
    </location>
</feature>
<dbReference type="STRING" id="644295.Metev_0100"/>
<dbReference type="RefSeq" id="WP_013193600.1">
    <property type="nucleotide sequence ID" value="NC_014253.1"/>
</dbReference>
<evidence type="ECO:0000313" key="3">
    <source>
        <dbReference type="Proteomes" id="UP000000391"/>
    </source>
</evidence>
<feature type="compositionally biased region" description="Basic and acidic residues" evidence="1">
    <location>
        <begin position="153"/>
        <end position="166"/>
    </location>
</feature>
<dbReference type="GeneID" id="9345711"/>
<reference evidence="2 3" key="1">
    <citation type="submission" date="2010-06" db="EMBL/GenBank/DDBJ databases">
        <title>Complete sequence chromosome of Methanohalobium evestigatum Z-7303.</title>
        <authorList>
            <consortium name="US DOE Joint Genome Institute"/>
            <person name="Lucas S."/>
            <person name="Copeland A."/>
            <person name="Lapidus A."/>
            <person name="Cheng J.-F."/>
            <person name="Bruce D."/>
            <person name="Goodwin L."/>
            <person name="Pitluck S."/>
            <person name="Saunders E."/>
            <person name="Detter J.C."/>
            <person name="Han C."/>
            <person name="Tapia R."/>
            <person name="Land M."/>
            <person name="Hauser L."/>
            <person name="Kyrpides N."/>
            <person name="Mikhailova N."/>
            <person name="Sieprawska-Lupa M."/>
            <person name="Whitman W.B."/>
            <person name="Anderson I."/>
            <person name="Woyke T."/>
        </authorList>
    </citation>
    <scope>NUCLEOTIDE SEQUENCE [LARGE SCALE GENOMIC DNA]</scope>
    <source>
        <strain evidence="3">ATCC BAA-1072 / DSM 3721 / NBRC 107634 / OCM 161 / Z-7303</strain>
    </source>
</reference>
<dbReference type="KEGG" id="mev:Metev_0100"/>
<dbReference type="HOGENOM" id="CLU_1207615_0_0_2"/>
<accession>D7E610</accession>
<dbReference type="EMBL" id="CP002069">
    <property type="protein sequence ID" value="ADI73032.1"/>
    <property type="molecule type" value="Genomic_DNA"/>
</dbReference>
<proteinExistence type="predicted"/>
<dbReference type="AlphaFoldDB" id="D7E610"/>
<organism evidence="2 3">
    <name type="scientific">Methanohalobium evestigatum (strain ATCC BAA-1072 / DSM 3721 / NBRC 107634 / OCM 161 / Z-7303)</name>
    <dbReference type="NCBI Taxonomy" id="644295"/>
    <lineage>
        <taxon>Archaea</taxon>
        <taxon>Methanobacteriati</taxon>
        <taxon>Methanobacteriota</taxon>
        <taxon>Stenosarchaea group</taxon>
        <taxon>Methanomicrobia</taxon>
        <taxon>Methanosarcinales</taxon>
        <taxon>Methanosarcinaceae</taxon>
        <taxon>Methanohalobium</taxon>
    </lineage>
</organism>
<gene>
    <name evidence="2" type="ordered locus">Metev_0100</name>
</gene>
<name>D7E610_METEZ</name>
<dbReference type="OrthoDB" id="124060at2157"/>
<protein>
    <submittedName>
        <fullName evidence="2">Uncharacterized protein</fullName>
    </submittedName>
</protein>
<sequence length="229" mass="25502">MTEDSDNKNNTDSNNENMYKNVNTSDLCNFGNGLDTIASPFTGLIAGIEYTPHKAQGLQSPSEMWIDKNNLYDNIGYSNPNENEDTDKTGECNKLNGLFTIGRGLETLESPVTGIVTGFDDIHAQGLHSASDMRLDSDGVTNVTEQNPYINQKHPEHSETKNNDLKDRDINQFDSLGSQENITSNTIDRVQHKSSGLQSPSEMWIDKSKLLSDGIKHDKITEKYLENLD</sequence>
<dbReference type="Proteomes" id="UP000000391">
    <property type="component" value="Chromosome"/>
</dbReference>
<evidence type="ECO:0000256" key="1">
    <source>
        <dbReference type="SAM" id="MobiDB-lite"/>
    </source>
</evidence>
<keyword evidence="3" id="KW-1185">Reference proteome</keyword>